<organism evidence="4 5">
    <name type="scientific">Wallemia ichthyophaga</name>
    <dbReference type="NCBI Taxonomy" id="245174"/>
    <lineage>
        <taxon>Eukaryota</taxon>
        <taxon>Fungi</taxon>
        <taxon>Dikarya</taxon>
        <taxon>Basidiomycota</taxon>
        <taxon>Wallemiomycotina</taxon>
        <taxon>Wallemiomycetes</taxon>
        <taxon>Wallemiales</taxon>
        <taxon>Wallemiaceae</taxon>
        <taxon>Wallemia</taxon>
    </lineage>
</organism>
<dbReference type="EMBL" id="SPOI01000002">
    <property type="protein sequence ID" value="TIB43137.1"/>
    <property type="molecule type" value="Genomic_DNA"/>
</dbReference>
<accession>A0A4T0JK47</accession>
<dbReference type="SUPFAM" id="SSF51735">
    <property type="entry name" value="NAD(P)-binding Rossmann-fold domains"/>
    <property type="match status" value="1"/>
</dbReference>
<dbReference type="SUPFAM" id="SSF56801">
    <property type="entry name" value="Acetyl-CoA synthetase-like"/>
    <property type="match status" value="1"/>
</dbReference>
<comment type="caution">
    <text evidence="4">The sequence shown here is derived from an EMBL/GenBank/DDBJ whole genome shotgun (WGS) entry which is preliminary data.</text>
</comment>
<dbReference type="Gene3D" id="3.40.50.720">
    <property type="entry name" value="NAD(P)-binding Rossmann-like Domain"/>
    <property type="match status" value="1"/>
</dbReference>
<dbReference type="AlphaFoldDB" id="A0A4T0JK47"/>
<keyword evidence="2" id="KW-0597">Phosphoprotein</keyword>
<dbReference type="InterPro" id="IPR036291">
    <property type="entry name" value="NAD(P)-bd_dom_sf"/>
</dbReference>
<dbReference type="InterPro" id="IPR013120">
    <property type="entry name" value="FAR_NAD-bd"/>
</dbReference>
<name>A0A4T0JK47_WALIC</name>
<feature type="domain" description="Polyketide synthase-like phosphopantetheine-binding" evidence="3">
    <location>
        <begin position="201"/>
        <end position="277"/>
    </location>
</feature>
<evidence type="ECO:0000313" key="5">
    <source>
        <dbReference type="Proteomes" id="UP000310689"/>
    </source>
</evidence>
<dbReference type="InterPro" id="IPR036736">
    <property type="entry name" value="ACP-like_sf"/>
</dbReference>
<dbReference type="Pfam" id="PF07993">
    <property type="entry name" value="NAD_binding_4"/>
    <property type="match status" value="1"/>
</dbReference>
<dbReference type="SUPFAM" id="SSF47336">
    <property type="entry name" value="ACP-like"/>
    <property type="match status" value="1"/>
</dbReference>
<dbReference type="InterPro" id="IPR051414">
    <property type="entry name" value="Adenylate-forming_Reductase"/>
</dbReference>
<evidence type="ECO:0000256" key="2">
    <source>
        <dbReference type="ARBA" id="ARBA00022553"/>
    </source>
</evidence>
<dbReference type="Proteomes" id="UP000310689">
    <property type="component" value="Unassembled WGS sequence"/>
</dbReference>
<reference evidence="4 5" key="1">
    <citation type="submission" date="2019-03" db="EMBL/GenBank/DDBJ databases">
        <title>Sequencing 23 genomes of Wallemia ichthyophaga.</title>
        <authorList>
            <person name="Gostincar C."/>
        </authorList>
    </citation>
    <scope>NUCLEOTIDE SEQUENCE [LARGE SCALE GENOMIC DNA]</scope>
    <source>
        <strain evidence="4 5">EXF-6200</strain>
    </source>
</reference>
<gene>
    <name evidence="4" type="ORF">E3P86_00136</name>
</gene>
<dbReference type="InterPro" id="IPR020806">
    <property type="entry name" value="PKS_PP-bd"/>
</dbReference>
<evidence type="ECO:0000313" key="4">
    <source>
        <dbReference type="EMBL" id="TIB43137.1"/>
    </source>
</evidence>
<evidence type="ECO:0000256" key="1">
    <source>
        <dbReference type="ARBA" id="ARBA00022450"/>
    </source>
</evidence>
<dbReference type="GO" id="GO:0031177">
    <property type="term" value="F:phosphopantetheine binding"/>
    <property type="evidence" value="ECO:0007669"/>
    <property type="project" value="InterPro"/>
</dbReference>
<dbReference type="Gene3D" id="1.10.1200.10">
    <property type="entry name" value="ACP-like"/>
    <property type="match status" value="1"/>
</dbReference>
<protein>
    <recommendedName>
        <fullName evidence="3">Polyketide synthase-like phosphopantetheine-binding domain-containing protein</fullName>
    </recommendedName>
</protein>
<proteinExistence type="predicted"/>
<keyword evidence="1" id="KW-0596">Phosphopantetheine</keyword>
<dbReference type="SMART" id="SM00823">
    <property type="entry name" value="PKS_PP"/>
    <property type="match status" value="1"/>
</dbReference>
<dbReference type="PANTHER" id="PTHR43439:SF2">
    <property type="entry name" value="ENZYME, PUTATIVE (JCVI)-RELATED"/>
    <property type="match status" value="1"/>
</dbReference>
<dbReference type="PANTHER" id="PTHR43439">
    <property type="entry name" value="PHENYLACETATE-COENZYME A LIGASE"/>
    <property type="match status" value="1"/>
</dbReference>
<dbReference type="Pfam" id="PF23562">
    <property type="entry name" value="AMP-binding_C_3"/>
    <property type="match status" value="1"/>
</dbReference>
<sequence>PSDWPYVVLSSNHSYRFIEQENGLFELQFLETDLHVPLVRNLPDVKGYATGDLVEKHPKIQNMVKIVGRSDSQIILASGEKTNPEPIERIINENPLVSASVMFGRQRTANGILIQPKDHLDSVESFVDSIWPSVETANEHAPQHSRLQKALIVVVDINRPLPITPKRTIKRKPAVELYDKEIVQAYNNVDNVGADSITFDIDDVPASVSAIVKSVIGNNVEDDVDLVSQGMDSMQATNIRNKLVAALKPIKNVTLGGTVAFQHPKLTLLSNFIEKLLNDDGKQMSEEDIVATKAAEISATIALHSRKLNSKPKQGWVQPVGEGKNVVVTGTTGGLGAQLLQTLMEDANVEHVYAINRIHAHKSLKQRQADSLAEKGITVDDILDSPKLSLIEADLTKPTLGLSTTIYLEISAKVDVIIHNAWRVDFNVALQSFEQDISGVVNLTNLAITSSQGAAVIFTSSIGSLARWPVGRKTFEEPISDPAIAVGMGYGESKFVGERILATASQTTGLQTTVLRIGQLCGDRKSGFWNSSNWVPAIIKSGLALKCLPNGDDLVEWISLDNAAQAIVDFAHNRRSLGKKHDLLNIVHPRPTSWSAVFNVVAEYLNKRGAGITLVSYTDWLERLQAEDTSNMSENPAIKLLPMFESRAKVSADRREFVPLLQTTRSQAASESLRKCTELNQEDVVKWMDKWVDESFL</sequence>
<evidence type="ECO:0000259" key="3">
    <source>
        <dbReference type="SMART" id="SM00823"/>
    </source>
</evidence>
<feature type="non-terminal residue" evidence="4">
    <location>
        <position position="1"/>
    </location>
</feature>